<gene>
    <name evidence="10" type="ORF">DGYR_LOCUS12013</name>
</gene>
<evidence type="ECO:0000256" key="2">
    <source>
        <dbReference type="ARBA" id="ARBA00006260"/>
    </source>
</evidence>
<dbReference type="SMART" id="SM00320">
    <property type="entry name" value="WD40"/>
    <property type="match status" value="6"/>
</dbReference>
<dbReference type="OrthoDB" id="406844at2759"/>
<evidence type="ECO:0000256" key="6">
    <source>
        <dbReference type="ARBA" id="ARBA00023203"/>
    </source>
</evidence>
<dbReference type="PANTHER" id="PTHR10709:SF2">
    <property type="entry name" value="ACTIN-RELATED PROTEIN 2_3 COMPLEX SUBUNIT"/>
    <property type="match status" value="1"/>
</dbReference>
<evidence type="ECO:0000256" key="3">
    <source>
        <dbReference type="ARBA" id="ARBA00022490"/>
    </source>
</evidence>
<dbReference type="PROSITE" id="PS50082">
    <property type="entry name" value="WD_REPEATS_2"/>
    <property type="match status" value="1"/>
</dbReference>
<comment type="function">
    <text evidence="8">Functions as component of the Arp2/3 complex which is involved in regulation of actin polymerization and together with an activating nucleation-promoting factor (NPF) mediates the formation of branched actin networks.</text>
</comment>
<evidence type="ECO:0000313" key="10">
    <source>
        <dbReference type="EMBL" id="CAD5124477.1"/>
    </source>
</evidence>
<accession>A0A7I8W8A8</accession>
<keyword evidence="7 8" id="KW-0206">Cytoskeleton</keyword>
<dbReference type="AlphaFoldDB" id="A0A7I8W8A8"/>
<dbReference type="PIRSF" id="PIRSF038093">
    <property type="entry name" value="ARP2/3_su1"/>
    <property type="match status" value="1"/>
</dbReference>
<dbReference type="Pfam" id="PF00400">
    <property type="entry name" value="WD40"/>
    <property type="match status" value="2"/>
</dbReference>
<keyword evidence="5" id="KW-0677">Repeat</keyword>
<keyword evidence="4 9" id="KW-0853">WD repeat</keyword>
<evidence type="ECO:0000256" key="5">
    <source>
        <dbReference type="ARBA" id="ARBA00022737"/>
    </source>
</evidence>
<dbReference type="InterPro" id="IPR001680">
    <property type="entry name" value="WD40_rpt"/>
</dbReference>
<dbReference type="InterPro" id="IPR017383">
    <property type="entry name" value="ARPC1"/>
</dbReference>
<name>A0A7I8W8A8_9ANNE</name>
<dbReference type="InterPro" id="IPR036322">
    <property type="entry name" value="WD40_repeat_dom_sf"/>
</dbReference>
<evidence type="ECO:0000256" key="9">
    <source>
        <dbReference type="PROSITE-ProRule" id="PRU00221"/>
    </source>
</evidence>
<evidence type="ECO:0000256" key="1">
    <source>
        <dbReference type="ARBA" id="ARBA00004245"/>
    </source>
</evidence>
<dbReference type="EMBL" id="CAJFCJ010000021">
    <property type="protein sequence ID" value="CAD5124477.1"/>
    <property type="molecule type" value="Genomic_DNA"/>
</dbReference>
<dbReference type="PANTHER" id="PTHR10709">
    <property type="entry name" value="ACTIN-RELATED PROTEIN 2/3 COMPLEX SUBUNIT 1"/>
    <property type="match status" value="1"/>
</dbReference>
<evidence type="ECO:0000256" key="8">
    <source>
        <dbReference type="PIRNR" id="PIRNR038093"/>
    </source>
</evidence>
<keyword evidence="11" id="KW-1185">Reference proteome</keyword>
<dbReference type="GO" id="GO:0051015">
    <property type="term" value="F:actin filament binding"/>
    <property type="evidence" value="ECO:0007669"/>
    <property type="project" value="TreeGrafter"/>
</dbReference>
<dbReference type="GO" id="GO:0034314">
    <property type="term" value="P:Arp2/3 complex-mediated actin nucleation"/>
    <property type="evidence" value="ECO:0007669"/>
    <property type="project" value="UniProtKB-UniRule"/>
</dbReference>
<organism evidence="10 11">
    <name type="scientific">Dimorphilus gyrociliatus</name>
    <dbReference type="NCBI Taxonomy" id="2664684"/>
    <lineage>
        <taxon>Eukaryota</taxon>
        <taxon>Metazoa</taxon>
        <taxon>Spiralia</taxon>
        <taxon>Lophotrochozoa</taxon>
        <taxon>Annelida</taxon>
        <taxon>Polychaeta</taxon>
        <taxon>Polychaeta incertae sedis</taxon>
        <taxon>Dinophilidae</taxon>
        <taxon>Dimorphilus</taxon>
    </lineage>
</organism>
<dbReference type="Proteomes" id="UP000549394">
    <property type="component" value="Unassembled WGS sequence"/>
</dbReference>
<dbReference type="Gene3D" id="2.130.10.10">
    <property type="entry name" value="YVTN repeat-like/Quinoprotein amine dehydrogenase"/>
    <property type="match status" value="1"/>
</dbReference>
<protein>
    <recommendedName>
        <fullName evidence="8">Actin-related protein 2/3 complex subunit</fullName>
    </recommendedName>
</protein>
<proteinExistence type="inferred from homology"/>
<sequence>MAPEKHRFGYQPISCHTFNKARNELALSPNNHEVHLFKLSAGKWQLYDKLIEHVQRVTDVDWAANSDRIVSCGVDRNAYVWTRQAGGWKPTLVILRINRAATCVRWSPQENKIAVGSGARLIAICYFDQTGDWWIAKHVKKPIRSTVTCIDWHPSNYLIACGSTDFKARVFSAYVKEIESKPSALSWGTKMPFGNVMAEFSNGGGGWVHAVAFSSAGDKLAWVGHDSSISVVNSSNGNAMATIKTEYLPFMTLTWISENCILSAGHDCVPMIFEYDGNNIKFSTKLEKETTDDSEKTVSARDKFLKLDSQRTERNVTELKTTHQNTITQISIHSGAVGNVGKFCTTGNDGFLCSWDVKV</sequence>
<keyword evidence="3 8" id="KW-0963">Cytoplasm</keyword>
<comment type="caution">
    <text evidence="10">The sequence shown here is derived from an EMBL/GenBank/DDBJ whole genome shotgun (WGS) entry which is preliminary data.</text>
</comment>
<evidence type="ECO:0000313" key="11">
    <source>
        <dbReference type="Proteomes" id="UP000549394"/>
    </source>
</evidence>
<comment type="subcellular location">
    <subcellularLocation>
        <location evidence="1">Cytoplasm</location>
        <location evidence="1">Cytoskeleton</location>
    </subcellularLocation>
</comment>
<dbReference type="SUPFAM" id="SSF50978">
    <property type="entry name" value="WD40 repeat-like"/>
    <property type="match status" value="1"/>
</dbReference>
<feature type="repeat" description="WD" evidence="9">
    <location>
        <begin position="50"/>
        <end position="81"/>
    </location>
</feature>
<evidence type="ECO:0000256" key="7">
    <source>
        <dbReference type="ARBA" id="ARBA00023212"/>
    </source>
</evidence>
<evidence type="ECO:0000256" key="4">
    <source>
        <dbReference type="ARBA" id="ARBA00022574"/>
    </source>
</evidence>
<dbReference type="GO" id="GO:0005885">
    <property type="term" value="C:Arp2/3 protein complex"/>
    <property type="evidence" value="ECO:0007669"/>
    <property type="project" value="UniProtKB-UniRule"/>
</dbReference>
<dbReference type="InterPro" id="IPR015943">
    <property type="entry name" value="WD40/YVTN_repeat-like_dom_sf"/>
</dbReference>
<reference evidence="10 11" key="1">
    <citation type="submission" date="2020-08" db="EMBL/GenBank/DDBJ databases">
        <authorList>
            <person name="Hejnol A."/>
        </authorList>
    </citation>
    <scope>NUCLEOTIDE SEQUENCE [LARGE SCALE GENOMIC DNA]</scope>
</reference>
<keyword evidence="6 8" id="KW-0009">Actin-binding</keyword>
<comment type="similarity">
    <text evidence="2 8">Belongs to the WD repeat ARPC1 family.</text>
</comment>